<evidence type="ECO:0000256" key="6">
    <source>
        <dbReference type="ARBA" id="ARBA00047615"/>
    </source>
</evidence>
<dbReference type="GO" id="GO:0006220">
    <property type="term" value="P:pyrimidine nucleotide metabolic process"/>
    <property type="evidence" value="ECO:0007669"/>
    <property type="project" value="UniProtKB-UniRule"/>
</dbReference>
<dbReference type="GO" id="GO:0015949">
    <property type="term" value="P:nucleobase-containing small molecule interconversion"/>
    <property type="evidence" value="ECO:0007669"/>
    <property type="project" value="TreeGrafter"/>
</dbReference>
<feature type="domain" description="Cytidylate kinase" evidence="9">
    <location>
        <begin position="7"/>
        <end position="219"/>
    </location>
</feature>
<name>A0A0K2G758_NITMO</name>
<dbReference type="InterPro" id="IPR003136">
    <property type="entry name" value="Cytidylate_kin"/>
</dbReference>
<comment type="catalytic activity">
    <reaction evidence="6 8">
        <text>dCMP + ATP = dCDP + ADP</text>
        <dbReference type="Rhea" id="RHEA:25094"/>
        <dbReference type="ChEBI" id="CHEBI:30616"/>
        <dbReference type="ChEBI" id="CHEBI:57566"/>
        <dbReference type="ChEBI" id="CHEBI:58593"/>
        <dbReference type="ChEBI" id="CHEBI:456216"/>
        <dbReference type="EC" id="2.7.4.25"/>
    </reaction>
</comment>
<evidence type="ECO:0000313" key="10">
    <source>
        <dbReference type="EMBL" id="ALA56793.1"/>
    </source>
</evidence>
<dbReference type="EMBL" id="CP011801">
    <property type="protein sequence ID" value="ALA56793.1"/>
    <property type="molecule type" value="Genomic_DNA"/>
</dbReference>
<dbReference type="Pfam" id="PF02224">
    <property type="entry name" value="Cytidylate_kin"/>
    <property type="match status" value="1"/>
</dbReference>
<keyword evidence="2 8" id="KW-0808">Transferase</keyword>
<evidence type="ECO:0000256" key="7">
    <source>
        <dbReference type="ARBA" id="ARBA00048478"/>
    </source>
</evidence>
<keyword evidence="4 8" id="KW-0418">Kinase</keyword>
<dbReference type="PANTHER" id="PTHR21299">
    <property type="entry name" value="CYTIDYLATE KINASE/PANTOATE-BETA-ALANINE LIGASE"/>
    <property type="match status" value="1"/>
</dbReference>
<protein>
    <recommendedName>
        <fullName evidence="8">Cytidylate kinase</fullName>
        <shortName evidence="8">CK</shortName>
        <ecNumber evidence="8">2.7.4.25</ecNumber>
    </recommendedName>
    <alternativeName>
        <fullName evidence="8">Cytidine monophosphate kinase</fullName>
        <shortName evidence="8">CMP kinase</shortName>
    </alternativeName>
</protein>
<dbReference type="CDD" id="cd02020">
    <property type="entry name" value="CMPK"/>
    <property type="match status" value="1"/>
</dbReference>
<dbReference type="PATRIC" id="fig|42253.5.peg.345"/>
<dbReference type="InterPro" id="IPR027417">
    <property type="entry name" value="P-loop_NTPase"/>
</dbReference>
<evidence type="ECO:0000313" key="11">
    <source>
        <dbReference type="Proteomes" id="UP000069205"/>
    </source>
</evidence>
<dbReference type="STRING" id="42253.NITMOv2_0357"/>
<reference evidence="10 11" key="1">
    <citation type="journal article" date="2015" name="Proc. Natl. Acad. Sci. U.S.A.">
        <title>Expanded metabolic versatility of ubiquitous nitrite-oxidizing bacteria from the genus Nitrospira.</title>
        <authorList>
            <person name="Koch H."/>
            <person name="Lucker S."/>
            <person name="Albertsen M."/>
            <person name="Kitzinger K."/>
            <person name="Herbold C."/>
            <person name="Spieck E."/>
            <person name="Nielsen P.H."/>
            <person name="Wagner M."/>
            <person name="Daims H."/>
        </authorList>
    </citation>
    <scope>NUCLEOTIDE SEQUENCE [LARGE SCALE GENOMIC DNA]</scope>
    <source>
        <strain evidence="10 11">NSP M-1</strain>
    </source>
</reference>
<sequence length="223" mass="23875">MDQGVIIAIDGPAGVGKSTVAKRLAARLGYLYLDTGALYRAVAWKVLQSKIEPADAERVARVLGHTTLHMQFQHGAMQVLVDGQDVTAFLRTPEVTAAASVVSAIPAVREWLLPVQRQIGQRGSVVAEGRDVGTKVFPSAPVKFFLDADASVRAERRHRELVAAGHGGALEKTHQELSGRDNRDRSRAVAPLMAAADARHIDTSTLSVDEVVEHMMAAVSAVS</sequence>
<comment type="subcellular location">
    <subcellularLocation>
        <location evidence="8">Cytoplasm</location>
    </subcellularLocation>
</comment>
<gene>
    <name evidence="8 10" type="primary">cmk</name>
    <name evidence="10" type="ORF">NITMOv2_0357</name>
</gene>
<dbReference type="Gene3D" id="3.40.50.300">
    <property type="entry name" value="P-loop containing nucleotide triphosphate hydrolases"/>
    <property type="match status" value="1"/>
</dbReference>
<keyword evidence="3 8" id="KW-0547">Nucleotide-binding</keyword>
<dbReference type="OrthoDB" id="9807434at2"/>
<dbReference type="KEGG" id="nmv:NITMOv2_0357"/>
<evidence type="ECO:0000256" key="1">
    <source>
        <dbReference type="ARBA" id="ARBA00009427"/>
    </source>
</evidence>
<evidence type="ECO:0000256" key="4">
    <source>
        <dbReference type="ARBA" id="ARBA00022777"/>
    </source>
</evidence>
<dbReference type="PANTHER" id="PTHR21299:SF2">
    <property type="entry name" value="CYTIDYLATE KINASE"/>
    <property type="match status" value="1"/>
</dbReference>
<dbReference type="GO" id="GO:0036430">
    <property type="term" value="F:CMP kinase activity"/>
    <property type="evidence" value="ECO:0007669"/>
    <property type="project" value="RHEA"/>
</dbReference>
<dbReference type="SUPFAM" id="SSF52540">
    <property type="entry name" value="P-loop containing nucleoside triphosphate hydrolases"/>
    <property type="match status" value="1"/>
</dbReference>
<evidence type="ECO:0000256" key="2">
    <source>
        <dbReference type="ARBA" id="ARBA00022679"/>
    </source>
</evidence>
<evidence type="ECO:0000256" key="8">
    <source>
        <dbReference type="HAMAP-Rule" id="MF_00238"/>
    </source>
</evidence>
<dbReference type="GO" id="GO:0005829">
    <property type="term" value="C:cytosol"/>
    <property type="evidence" value="ECO:0007669"/>
    <property type="project" value="TreeGrafter"/>
</dbReference>
<dbReference type="RefSeq" id="WP_053378229.1">
    <property type="nucleotide sequence ID" value="NZ_CP011801.1"/>
</dbReference>
<dbReference type="HAMAP" id="MF_00238">
    <property type="entry name" value="Cytidyl_kinase_type1"/>
    <property type="match status" value="1"/>
</dbReference>
<feature type="binding site" evidence="8">
    <location>
        <begin position="11"/>
        <end position="19"/>
    </location>
    <ligand>
        <name>ATP</name>
        <dbReference type="ChEBI" id="CHEBI:30616"/>
    </ligand>
</feature>
<keyword evidence="8" id="KW-0963">Cytoplasm</keyword>
<proteinExistence type="inferred from homology"/>
<dbReference type="InterPro" id="IPR011994">
    <property type="entry name" value="Cytidylate_kinase_dom"/>
</dbReference>
<keyword evidence="11" id="KW-1185">Reference proteome</keyword>
<dbReference type="GO" id="GO:0005524">
    <property type="term" value="F:ATP binding"/>
    <property type="evidence" value="ECO:0007669"/>
    <property type="project" value="UniProtKB-UniRule"/>
</dbReference>
<accession>A0A0K2G758</accession>
<organism evidence="10 11">
    <name type="scientific">Nitrospira moscoviensis</name>
    <dbReference type="NCBI Taxonomy" id="42253"/>
    <lineage>
        <taxon>Bacteria</taxon>
        <taxon>Pseudomonadati</taxon>
        <taxon>Nitrospirota</taxon>
        <taxon>Nitrospiria</taxon>
        <taxon>Nitrospirales</taxon>
        <taxon>Nitrospiraceae</taxon>
        <taxon>Nitrospira</taxon>
    </lineage>
</organism>
<evidence type="ECO:0000256" key="5">
    <source>
        <dbReference type="ARBA" id="ARBA00022840"/>
    </source>
</evidence>
<evidence type="ECO:0000259" key="9">
    <source>
        <dbReference type="Pfam" id="PF02224"/>
    </source>
</evidence>
<dbReference type="NCBIfam" id="TIGR00017">
    <property type="entry name" value="cmk"/>
    <property type="match status" value="1"/>
</dbReference>
<comment type="catalytic activity">
    <reaction evidence="7 8">
        <text>CMP + ATP = CDP + ADP</text>
        <dbReference type="Rhea" id="RHEA:11600"/>
        <dbReference type="ChEBI" id="CHEBI:30616"/>
        <dbReference type="ChEBI" id="CHEBI:58069"/>
        <dbReference type="ChEBI" id="CHEBI:60377"/>
        <dbReference type="ChEBI" id="CHEBI:456216"/>
        <dbReference type="EC" id="2.7.4.25"/>
    </reaction>
</comment>
<comment type="similarity">
    <text evidence="1 8">Belongs to the cytidylate kinase family. Type 1 subfamily.</text>
</comment>
<dbReference type="GO" id="GO:0036431">
    <property type="term" value="F:dCMP kinase activity"/>
    <property type="evidence" value="ECO:0007669"/>
    <property type="project" value="InterPro"/>
</dbReference>
<evidence type="ECO:0000256" key="3">
    <source>
        <dbReference type="ARBA" id="ARBA00022741"/>
    </source>
</evidence>
<dbReference type="Proteomes" id="UP000069205">
    <property type="component" value="Chromosome"/>
</dbReference>
<dbReference type="AlphaFoldDB" id="A0A0K2G758"/>
<keyword evidence="5 8" id="KW-0067">ATP-binding</keyword>
<dbReference type="EC" id="2.7.4.25" evidence="8"/>